<dbReference type="GO" id="GO:0000287">
    <property type="term" value="F:magnesium ion binding"/>
    <property type="evidence" value="ECO:0007669"/>
    <property type="project" value="TreeGrafter"/>
</dbReference>
<dbReference type="Gene3D" id="3.40.50.1000">
    <property type="entry name" value="HAD superfamily/HAD-like"/>
    <property type="match status" value="1"/>
</dbReference>
<evidence type="ECO:0000313" key="2">
    <source>
        <dbReference type="Proteomes" id="UP000193179"/>
    </source>
</evidence>
<dbReference type="AlphaFoldDB" id="A0AAF0VCE0"/>
<dbReference type="EMBL" id="CP133648">
    <property type="protein sequence ID" value="WNE84484.1"/>
    <property type="molecule type" value="Genomic_DNA"/>
</dbReference>
<dbReference type="Proteomes" id="UP000193179">
    <property type="component" value="Chromosome"/>
</dbReference>
<reference evidence="1" key="2">
    <citation type="submission" date="2023-09" db="EMBL/GenBank/DDBJ databases">
        <title>Ecological and genomic based identification of the Bifidobacterium adolescentis prototype of the healthy human gut microbiota.</title>
        <authorList>
            <person name="Lugli G.A."/>
            <person name="Argentini C."/>
            <person name="Tarracchini C."/>
            <person name="Fontana F."/>
            <person name="Alessandri G."/>
            <person name="Mancabelli L."/>
            <person name="Milani C."/>
            <person name="Turroni F."/>
            <person name="Ventura M."/>
        </authorList>
    </citation>
    <scope>NUCLEOTIDE SEQUENCE</scope>
    <source>
        <strain evidence="1">703B</strain>
    </source>
</reference>
<dbReference type="PANTHER" id="PTHR10000:SF8">
    <property type="entry name" value="HAD SUPERFAMILY HYDROLASE-LIKE, TYPE 3"/>
    <property type="match status" value="1"/>
</dbReference>
<dbReference type="GO" id="GO:0016791">
    <property type="term" value="F:phosphatase activity"/>
    <property type="evidence" value="ECO:0007669"/>
    <property type="project" value="TreeGrafter"/>
</dbReference>
<keyword evidence="1" id="KW-0378">Hydrolase</keyword>
<organism evidence="1 2">
    <name type="scientific">Bifidobacterium adolescentis</name>
    <dbReference type="NCBI Taxonomy" id="1680"/>
    <lineage>
        <taxon>Bacteria</taxon>
        <taxon>Bacillati</taxon>
        <taxon>Actinomycetota</taxon>
        <taxon>Actinomycetes</taxon>
        <taxon>Bifidobacteriales</taxon>
        <taxon>Bifidobacteriaceae</taxon>
        <taxon>Bifidobacterium</taxon>
    </lineage>
</organism>
<gene>
    <name evidence="1" type="ORF">B0703_05550</name>
</gene>
<dbReference type="Gene3D" id="3.30.1240.10">
    <property type="match status" value="1"/>
</dbReference>
<proteinExistence type="predicted"/>
<dbReference type="InterPro" id="IPR036412">
    <property type="entry name" value="HAD-like_sf"/>
</dbReference>
<dbReference type="InterPro" id="IPR023214">
    <property type="entry name" value="HAD_sf"/>
</dbReference>
<dbReference type="GO" id="GO:0005829">
    <property type="term" value="C:cytosol"/>
    <property type="evidence" value="ECO:0007669"/>
    <property type="project" value="TreeGrafter"/>
</dbReference>
<accession>A0AAF0VCE0</accession>
<name>A0AAF0VCE0_BIFAD</name>
<protein>
    <submittedName>
        <fullName evidence="1">HAD family hydrolase</fullName>
        <ecNumber evidence="1">3.-.-.-</ecNumber>
    </submittedName>
</protein>
<dbReference type="SUPFAM" id="SSF56784">
    <property type="entry name" value="HAD-like"/>
    <property type="match status" value="1"/>
</dbReference>
<dbReference type="EC" id="3.-.-.-" evidence="1"/>
<sequence length="282" mass="31595">MTSTNNTYDDVTMVVADLDGTLLHDGKTFEDRFLTQRSIDSINRMHDAGIKFVVETARPVSTGYSFVQKLPVDAVAYLNGALLDFNPVSSDYDMLTSPTLPKDGHLQKIGFSSKRACEVCKYLLEELPGMEVGIVMDDVRYTNFDVTKYWKTQTWRYTDFDDVPDGTADKLILFPNEEQWQRVGRLIPDDFDVHISEGSLWMLMNPQANKEHALSILADRMATPLSRTVSFGDDLVDIAMLRESGRGVAVANANPDVLKIADEICPSNNDDGVAQWVENNLL</sequence>
<dbReference type="PANTHER" id="PTHR10000">
    <property type="entry name" value="PHOSPHOSERINE PHOSPHATASE"/>
    <property type="match status" value="1"/>
</dbReference>
<evidence type="ECO:0000313" key="1">
    <source>
        <dbReference type="EMBL" id="WNE84484.1"/>
    </source>
</evidence>
<dbReference type="Pfam" id="PF08282">
    <property type="entry name" value="Hydrolase_3"/>
    <property type="match status" value="1"/>
</dbReference>
<reference evidence="1" key="1">
    <citation type="journal article" date="2016" name="Sci. Rep.">
        <title>Evaluation of genetic diversity among strains of the human gut commensal Bifidobacterium adolescentis.</title>
        <authorList>
            <person name="Duranti S."/>
            <person name="Milani C."/>
            <person name="Lugli G.A."/>
            <person name="Mancabelli L."/>
            <person name="Turroni F."/>
            <person name="Ferrario C."/>
            <person name="Mangifesta M."/>
            <person name="Viappiani A."/>
            <person name="Sanchez B."/>
            <person name="Margolles A."/>
            <person name="van Sinderen D."/>
            <person name="Ventura M."/>
        </authorList>
    </citation>
    <scope>NUCLEOTIDE SEQUENCE</scope>
    <source>
        <strain evidence="1">703B</strain>
    </source>
</reference>
<dbReference type="RefSeq" id="WP_085346225.1">
    <property type="nucleotide sequence ID" value="NZ_CP133648.1"/>
</dbReference>